<evidence type="ECO:0000313" key="3">
    <source>
        <dbReference type="Proteomes" id="UP000241595"/>
    </source>
</evidence>
<gene>
    <name evidence="2" type="ORF">MTAB308_2520</name>
</gene>
<dbReference type="STRING" id="1841859.GCA_900157385_02516"/>
<dbReference type="AlphaFoldDB" id="A0A2U3NC15"/>
<feature type="compositionally biased region" description="Low complexity" evidence="1">
    <location>
        <begin position="61"/>
        <end position="83"/>
    </location>
</feature>
<feature type="compositionally biased region" description="Basic residues" evidence="1">
    <location>
        <begin position="1"/>
        <end position="10"/>
    </location>
</feature>
<reference evidence="2 3" key="1">
    <citation type="submission" date="2017-01" db="EMBL/GenBank/DDBJ databases">
        <authorList>
            <consortium name="Urmite Genomes"/>
        </authorList>
    </citation>
    <scope>NUCLEOTIDE SEQUENCE [LARGE SCALE GENOMIC DNA]</scope>
    <source>
        <strain evidence="2 3">AB308</strain>
    </source>
</reference>
<keyword evidence="3" id="KW-1185">Reference proteome</keyword>
<dbReference type="Proteomes" id="UP000241595">
    <property type="component" value="Unassembled WGS sequence"/>
</dbReference>
<feature type="region of interest" description="Disordered" evidence="1">
    <location>
        <begin position="1"/>
        <end position="102"/>
    </location>
</feature>
<proteinExistence type="predicted"/>
<protein>
    <submittedName>
        <fullName evidence="2">Mycobacterium terramassiliense ORFan</fullName>
    </submittedName>
</protein>
<name>A0A2U3NC15_9MYCO</name>
<accession>A0A2U3NC15</accession>
<evidence type="ECO:0000313" key="2">
    <source>
        <dbReference type="EMBL" id="SPM29029.1"/>
    </source>
</evidence>
<sequence length="102" mass="10511">VQVRTIKPRPPHPTIAAGSRGSLRQCRIDRATRPPAASSHARVGSEKNAQAGDVRVHTMSAASDAAATTARTAAYGPAPAVAPGRTRPSAHAVPMMSSGHTR</sequence>
<dbReference type="EMBL" id="FTRV01000011">
    <property type="protein sequence ID" value="SPM29029.1"/>
    <property type="molecule type" value="Genomic_DNA"/>
</dbReference>
<evidence type="ECO:0000256" key="1">
    <source>
        <dbReference type="SAM" id="MobiDB-lite"/>
    </source>
</evidence>
<feature type="non-terminal residue" evidence="2">
    <location>
        <position position="1"/>
    </location>
</feature>
<organism evidence="2 3">
    <name type="scientific">Mycobacterium terramassiliense</name>
    <dbReference type="NCBI Taxonomy" id="1841859"/>
    <lineage>
        <taxon>Bacteria</taxon>
        <taxon>Bacillati</taxon>
        <taxon>Actinomycetota</taxon>
        <taxon>Actinomycetes</taxon>
        <taxon>Mycobacteriales</taxon>
        <taxon>Mycobacteriaceae</taxon>
        <taxon>Mycobacterium</taxon>
    </lineage>
</organism>